<proteinExistence type="predicted"/>
<feature type="transmembrane region" description="Helical" evidence="1">
    <location>
        <begin position="6"/>
        <end position="26"/>
    </location>
</feature>
<dbReference type="SMART" id="SM00675">
    <property type="entry name" value="DM11"/>
    <property type="match status" value="1"/>
</dbReference>
<dbReference type="KEGG" id="mde:101892787"/>
<evidence type="ECO:0000313" key="2">
    <source>
        <dbReference type="EnsemblMetazoa" id="MDOA010532-PA"/>
    </source>
</evidence>
<dbReference type="VEuPathDB" id="VectorBase:MDOMA2_019411"/>
<sequence length="200" mass="23445">MFQPNWIILSWIIILFFIATVAAIGSRYEFVFENDKVFDVCPDEENSNGVHDLFDISGVSFEFSEGSIHISGDLTCVWEGVEPGDRIENRIELFKLVRSSWQPTPFSMSTTNFCESFFSEKYLFYQVWSKYIVESDRQCITTYKHVFHLLPYDIDTILDYPINMEGRHKVVVHFTAFDENNQKRPNVGCFEIHGEFFRAK</sequence>
<dbReference type="Proteomes" id="UP001652621">
    <property type="component" value="Unplaced"/>
</dbReference>
<dbReference type="InterPro" id="IPR006601">
    <property type="entry name" value="Uncharacterised_DM11_DROME"/>
</dbReference>
<dbReference type="AlphaFoldDB" id="A0A1I8N1D1"/>
<evidence type="ECO:0000313" key="4">
    <source>
        <dbReference type="RefSeq" id="XP_005181908.1"/>
    </source>
</evidence>
<dbReference type="GeneID" id="101892787"/>
<keyword evidence="3" id="KW-1185">Reference proteome</keyword>
<reference evidence="2" key="1">
    <citation type="submission" date="2020-05" db="UniProtKB">
        <authorList>
            <consortium name="EnsemblMetazoa"/>
        </authorList>
    </citation>
    <scope>IDENTIFICATION</scope>
    <source>
        <strain evidence="2">Aabys</strain>
    </source>
</reference>
<gene>
    <name evidence="2" type="primary">101892787</name>
    <name evidence="4" type="synonym">LOC101892787</name>
</gene>
<keyword evidence="1" id="KW-0812">Transmembrane</keyword>
<dbReference type="OrthoDB" id="7975395at2759"/>
<reference evidence="4" key="2">
    <citation type="submission" date="2025-04" db="UniProtKB">
        <authorList>
            <consortium name="RefSeq"/>
        </authorList>
    </citation>
    <scope>IDENTIFICATION</scope>
    <source>
        <strain evidence="4">Aabys</strain>
    </source>
</reference>
<accession>A0A1I8N1D1</accession>
<dbReference type="RefSeq" id="XP_005181908.1">
    <property type="nucleotide sequence ID" value="XM_005181851.3"/>
</dbReference>
<keyword evidence="1" id="KW-1133">Transmembrane helix</keyword>
<organism evidence="2">
    <name type="scientific">Musca domestica</name>
    <name type="common">House fly</name>
    <dbReference type="NCBI Taxonomy" id="7370"/>
    <lineage>
        <taxon>Eukaryota</taxon>
        <taxon>Metazoa</taxon>
        <taxon>Ecdysozoa</taxon>
        <taxon>Arthropoda</taxon>
        <taxon>Hexapoda</taxon>
        <taxon>Insecta</taxon>
        <taxon>Pterygota</taxon>
        <taxon>Neoptera</taxon>
        <taxon>Endopterygota</taxon>
        <taxon>Diptera</taxon>
        <taxon>Brachycera</taxon>
        <taxon>Muscomorpha</taxon>
        <taxon>Muscoidea</taxon>
        <taxon>Muscidae</taxon>
        <taxon>Musca</taxon>
    </lineage>
</organism>
<evidence type="ECO:0000313" key="3">
    <source>
        <dbReference type="Proteomes" id="UP001652621"/>
    </source>
</evidence>
<evidence type="ECO:0000256" key="1">
    <source>
        <dbReference type="SAM" id="Phobius"/>
    </source>
</evidence>
<dbReference type="EnsemblMetazoa" id="MDOA010532-RA">
    <property type="protein sequence ID" value="MDOA010532-PA"/>
    <property type="gene ID" value="MDOA010532"/>
</dbReference>
<name>A0A1I8N1D1_MUSDO</name>
<protein>
    <submittedName>
        <fullName evidence="4">Uncharacterized protein LOC101892787</fullName>
    </submittedName>
</protein>
<dbReference type="eggNOG" id="ENOG502T8HV">
    <property type="taxonomic scope" value="Eukaryota"/>
</dbReference>
<dbReference type="VEuPathDB" id="VectorBase:MDOA010532"/>
<keyword evidence="1" id="KW-0472">Membrane</keyword>